<feature type="region of interest" description="Disordered" evidence="1">
    <location>
        <begin position="1"/>
        <end position="20"/>
    </location>
</feature>
<accession>A0A225WDL6</accession>
<organism evidence="2 3">
    <name type="scientific">Phytophthora megakarya</name>
    <dbReference type="NCBI Taxonomy" id="4795"/>
    <lineage>
        <taxon>Eukaryota</taxon>
        <taxon>Sar</taxon>
        <taxon>Stramenopiles</taxon>
        <taxon>Oomycota</taxon>
        <taxon>Peronosporomycetes</taxon>
        <taxon>Peronosporales</taxon>
        <taxon>Peronosporaceae</taxon>
        <taxon>Phytophthora</taxon>
    </lineage>
</organism>
<gene>
    <name evidence="2" type="ORF">PHMEG_00011047</name>
</gene>
<evidence type="ECO:0000313" key="2">
    <source>
        <dbReference type="EMBL" id="OWZ15328.1"/>
    </source>
</evidence>
<proteinExistence type="predicted"/>
<reference evidence="3" key="1">
    <citation type="submission" date="2017-03" db="EMBL/GenBank/DDBJ databases">
        <title>Phytopthora megakarya and P. palmivora, two closely related causual agents of cacao black pod achieved similar genome size and gene model numbers by different mechanisms.</title>
        <authorList>
            <person name="Ali S."/>
            <person name="Shao J."/>
            <person name="Larry D.J."/>
            <person name="Kronmiller B."/>
            <person name="Shen D."/>
            <person name="Strem M.D."/>
            <person name="Melnick R.L."/>
            <person name="Guiltinan M.J."/>
            <person name="Tyler B.M."/>
            <person name="Meinhardt L.W."/>
            <person name="Bailey B.A."/>
        </authorList>
    </citation>
    <scope>NUCLEOTIDE SEQUENCE [LARGE SCALE GENOMIC DNA]</scope>
    <source>
        <strain evidence="3">zdho120</strain>
    </source>
</reference>
<keyword evidence="3" id="KW-1185">Reference proteome</keyword>
<protein>
    <submittedName>
        <fullName evidence="2">Uncharacterized protein</fullName>
    </submittedName>
</protein>
<dbReference type="OrthoDB" id="125674at2759"/>
<dbReference type="AlphaFoldDB" id="A0A225WDL6"/>
<dbReference type="EMBL" id="NBNE01001146">
    <property type="protein sequence ID" value="OWZ15328.1"/>
    <property type="molecule type" value="Genomic_DNA"/>
</dbReference>
<evidence type="ECO:0000313" key="3">
    <source>
        <dbReference type="Proteomes" id="UP000198211"/>
    </source>
</evidence>
<dbReference type="Proteomes" id="UP000198211">
    <property type="component" value="Unassembled WGS sequence"/>
</dbReference>
<name>A0A225WDL6_9STRA</name>
<sequence length="67" mass="7655">MGRGRKRAPGGRGRRPSDYNRDCETFGKKLDVINFHLERGMKATLEKFFISLTPAGLEEKVNFRVAK</sequence>
<evidence type="ECO:0000256" key="1">
    <source>
        <dbReference type="SAM" id="MobiDB-lite"/>
    </source>
</evidence>
<feature type="compositionally biased region" description="Basic residues" evidence="1">
    <location>
        <begin position="1"/>
        <end position="14"/>
    </location>
</feature>
<comment type="caution">
    <text evidence="2">The sequence shown here is derived from an EMBL/GenBank/DDBJ whole genome shotgun (WGS) entry which is preliminary data.</text>
</comment>